<comment type="caution">
    <text evidence="2">The sequence shown here is derived from an EMBL/GenBank/DDBJ whole genome shotgun (WGS) entry which is preliminary data.</text>
</comment>
<dbReference type="InterPro" id="IPR037119">
    <property type="entry name" value="Haem_oxidase_HugZ-like_sf"/>
</dbReference>
<protein>
    <submittedName>
        <fullName evidence="2">Prephenate dehydratase</fullName>
    </submittedName>
</protein>
<dbReference type="Gene3D" id="3.20.180.10">
    <property type="entry name" value="PNP-oxidase-like"/>
    <property type="match status" value="1"/>
</dbReference>
<organism evidence="2 3">
    <name type="scientific">Hoyosella rhizosphaerae</name>
    <dbReference type="NCBI Taxonomy" id="1755582"/>
    <lineage>
        <taxon>Bacteria</taxon>
        <taxon>Bacillati</taxon>
        <taxon>Actinomycetota</taxon>
        <taxon>Actinomycetes</taxon>
        <taxon>Mycobacteriales</taxon>
        <taxon>Hoyosellaceae</taxon>
        <taxon>Hoyosella</taxon>
    </lineage>
</organism>
<dbReference type="SUPFAM" id="SSF50475">
    <property type="entry name" value="FMN-binding split barrel"/>
    <property type="match status" value="1"/>
</dbReference>
<reference evidence="2" key="2">
    <citation type="submission" date="2020-09" db="EMBL/GenBank/DDBJ databases">
        <authorList>
            <person name="Sun Q."/>
            <person name="Zhou Y."/>
        </authorList>
    </citation>
    <scope>NUCLEOTIDE SEQUENCE</scope>
    <source>
        <strain evidence="2">CGMCC 1.15478</strain>
    </source>
</reference>
<sequence>MTTQSTYTLPTIAERVRSAFMRADCSMLAIDGTNPIATTLHHFDCFGGILIGVPEDCAAAALAWQAGPVGLPVVLELTDAAPLDLREPIRSLIWVRGQLTPIDTDDVADTAIEIAATNPNEALLDLGHTTSLLHLDPASVVVADASGAEIVPLHTLIGAHPDPFCRMETRWLRHLESEHADLLDSIISKLPPSVREGRLRLLGLDRYGLRLRIEREDHDKDIRIAFPQPVNTPDELNAAMRILVGCPHFNGTRT</sequence>
<dbReference type="AlphaFoldDB" id="A0A916U8P1"/>
<feature type="domain" description="DUF2470" evidence="1">
    <location>
        <begin position="169"/>
        <end position="239"/>
    </location>
</feature>
<evidence type="ECO:0000313" key="2">
    <source>
        <dbReference type="EMBL" id="GGC64606.1"/>
    </source>
</evidence>
<dbReference type="RefSeq" id="WP_188672529.1">
    <property type="nucleotide sequence ID" value="NZ_BMJH01000001.1"/>
</dbReference>
<dbReference type="Proteomes" id="UP000641514">
    <property type="component" value="Unassembled WGS sequence"/>
</dbReference>
<name>A0A916U8P1_9ACTN</name>
<dbReference type="EMBL" id="BMJH01000001">
    <property type="protein sequence ID" value="GGC64606.1"/>
    <property type="molecule type" value="Genomic_DNA"/>
</dbReference>
<reference evidence="2" key="1">
    <citation type="journal article" date="2014" name="Int. J. Syst. Evol. Microbiol.">
        <title>Complete genome sequence of Corynebacterium casei LMG S-19264T (=DSM 44701T), isolated from a smear-ripened cheese.</title>
        <authorList>
            <consortium name="US DOE Joint Genome Institute (JGI-PGF)"/>
            <person name="Walter F."/>
            <person name="Albersmeier A."/>
            <person name="Kalinowski J."/>
            <person name="Ruckert C."/>
        </authorList>
    </citation>
    <scope>NUCLEOTIDE SEQUENCE</scope>
    <source>
        <strain evidence="2">CGMCC 1.15478</strain>
    </source>
</reference>
<evidence type="ECO:0000313" key="3">
    <source>
        <dbReference type="Proteomes" id="UP000641514"/>
    </source>
</evidence>
<evidence type="ECO:0000259" key="1">
    <source>
        <dbReference type="Pfam" id="PF10615"/>
    </source>
</evidence>
<dbReference type="Pfam" id="PF10615">
    <property type="entry name" value="DUF2470"/>
    <property type="match status" value="1"/>
</dbReference>
<dbReference type="InterPro" id="IPR019595">
    <property type="entry name" value="DUF2470"/>
</dbReference>
<accession>A0A916U8P1</accession>
<keyword evidence="3" id="KW-1185">Reference proteome</keyword>
<proteinExistence type="predicted"/>
<gene>
    <name evidence="2" type="ORF">GCM10011410_16450</name>
</gene>